<name>A0A9D4UT72_ADICA</name>
<gene>
    <name evidence="1" type="ORF">GOP47_0011394</name>
</gene>
<proteinExistence type="predicted"/>
<comment type="caution">
    <text evidence="1">The sequence shown here is derived from an EMBL/GenBank/DDBJ whole genome shotgun (WGS) entry which is preliminary data.</text>
</comment>
<dbReference type="AlphaFoldDB" id="A0A9D4UT72"/>
<protein>
    <submittedName>
        <fullName evidence="1">Uncharacterized protein</fullName>
    </submittedName>
</protein>
<organism evidence="1 2">
    <name type="scientific">Adiantum capillus-veneris</name>
    <name type="common">Maidenhair fern</name>
    <dbReference type="NCBI Taxonomy" id="13818"/>
    <lineage>
        <taxon>Eukaryota</taxon>
        <taxon>Viridiplantae</taxon>
        <taxon>Streptophyta</taxon>
        <taxon>Embryophyta</taxon>
        <taxon>Tracheophyta</taxon>
        <taxon>Polypodiopsida</taxon>
        <taxon>Polypodiidae</taxon>
        <taxon>Polypodiales</taxon>
        <taxon>Pteridineae</taxon>
        <taxon>Pteridaceae</taxon>
        <taxon>Vittarioideae</taxon>
        <taxon>Adiantum</taxon>
    </lineage>
</organism>
<sequence length="145" mass="16300">MYWFSSLDTQLFYFSSHIISQVNYWLLAPCQLPVTAMPARQIAMQLPLLHMPDVAETTATKGYSTEEPQDIAILNSGVATTVEEVKRGALGHCDMKQWTGTRTDGQRTERLGSFTDPLVPQDWSTLSDSSLFFSCTYCFLLCNIC</sequence>
<reference evidence="1" key="1">
    <citation type="submission" date="2021-01" db="EMBL/GenBank/DDBJ databases">
        <title>Adiantum capillus-veneris genome.</title>
        <authorList>
            <person name="Fang Y."/>
            <person name="Liao Q."/>
        </authorList>
    </citation>
    <scope>NUCLEOTIDE SEQUENCE</scope>
    <source>
        <strain evidence="1">H3</strain>
        <tissue evidence="1">Leaf</tissue>
    </source>
</reference>
<evidence type="ECO:0000313" key="1">
    <source>
        <dbReference type="EMBL" id="KAI5073381.1"/>
    </source>
</evidence>
<keyword evidence="2" id="KW-1185">Reference proteome</keyword>
<dbReference type="Proteomes" id="UP000886520">
    <property type="component" value="Chromosome 11"/>
</dbReference>
<accession>A0A9D4UT72</accession>
<evidence type="ECO:0000313" key="2">
    <source>
        <dbReference type="Proteomes" id="UP000886520"/>
    </source>
</evidence>
<dbReference type="EMBL" id="JABFUD020000011">
    <property type="protein sequence ID" value="KAI5073381.1"/>
    <property type="molecule type" value="Genomic_DNA"/>
</dbReference>